<accession>A0A364N1N2</accession>
<comment type="caution">
    <text evidence="1">The sequence shown here is derived from an EMBL/GenBank/DDBJ whole genome shotgun (WGS) entry which is preliminary data.</text>
</comment>
<reference evidence="2" key="1">
    <citation type="submission" date="2018-05" db="EMBL/GenBank/DDBJ databases">
        <title>Draft genome sequence of Stemphylium lycopersici strain CIDEFI 213.</title>
        <authorList>
            <person name="Medina R."/>
            <person name="Franco M.E.E."/>
            <person name="Lucentini C.G."/>
            <person name="Saparrat M.C.N."/>
            <person name="Balatti P.A."/>
        </authorList>
    </citation>
    <scope>NUCLEOTIDE SEQUENCE [LARGE SCALE GENOMIC DNA]</scope>
    <source>
        <strain evidence="2">CIDEFI 213</strain>
    </source>
</reference>
<evidence type="ECO:0000313" key="2">
    <source>
        <dbReference type="Proteomes" id="UP000249619"/>
    </source>
</evidence>
<dbReference type="InterPro" id="IPR012674">
    <property type="entry name" value="Calycin"/>
</dbReference>
<sequence>MAAPPNKTLQSLSGKWQLNKSCSDDFAQVLALQGVNALIRKTATAASIHLKISQPDDEHIKMAQSITSGKIPGTTEEYTLDYEWRTNEDSFFGQIAGRSRWVSVEEGRKTGVVKEGEGEWLEGEDGAKLIHAEGKKEGEWEASHLWGFEMVDGERRHTRRSKGIINNTGIMNKLQAARRQNTTLLECSSLPCHFETEE</sequence>
<dbReference type="EMBL" id="QGDH01000075">
    <property type="protein sequence ID" value="RAR09438.1"/>
    <property type="molecule type" value="Genomic_DNA"/>
</dbReference>
<dbReference type="Proteomes" id="UP000249619">
    <property type="component" value="Unassembled WGS sequence"/>
</dbReference>
<evidence type="ECO:0000313" key="1">
    <source>
        <dbReference type="EMBL" id="RAR09438.1"/>
    </source>
</evidence>
<dbReference type="Gene3D" id="2.40.128.20">
    <property type="match status" value="1"/>
</dbReference>
<gene>
    <name evidence="1" type="ORF">DDE83_005509</name>
</gene>
<organism evidence="1 2">
    <name type="scientific">Stemphylium lycopersici</name>
    <name type="common">Tomato gray leaf spot disease fungus</name>
    <name type="synonym">Thyrospora lycopersici</name>
    <dbReference type="NCBI Taxonomy" id="183478"/>
    <lineage>
        <taxon>Eukaryota</taxon>
        <taxon>Fungi</taxon>
        <taxon>Dikarya</taxon>
        <taxon>Ascomycota</taxon>
        <taxon>Pezizomycotina</taxon>
        <taxon>Dothideomycetes</taxon>
        <taxon>Pleosporomycetidae</taxon>
        <taxon>Pleosporales</taxon>
        <taxon>Pleosporineae</taxon>
        <taxon>Pleosporaceae</taxon>
        <taxon>Stemphylium</taxon>
    </lineage>
</organism>
<dbReference type="AlphaFoldDB" id="A0A364N1N2"/>
<dbReference type="PANTHER" id="PTHR38115:SF1">
    <property type="entry name" value="LIPOCALIN-LIKE DOMAIN-CONTAINING PROTEIN"/>
    <property type="match status" value="1"/>
</dbReference>
<protein>
    <submittedName>
        <fullName evidence="1">Lccl domain-containing protein</fullName>
    </submittedName>
</protein>
<proteinExistence type="predicted"/>
<dbReference type="PANTHER" id="PTHR38115">
    <property type="entry name" value="LIPOCALIN-LIKE DOMAIN-CONTAINING PROTEIN"/>
    <property type="match status" value="1"/>
</dbReference>
<keyword evidence="2" id="KW-1185">Reference proteome</keyword>
<dbReference type="SUPFAM" id="SSF50814">
    <property type="entry name" value="Lipocalins"/>
    <property type="match status" value="1"/>
</dbReference>
<name>A0A364N1N2_STELY</name>
<dbReference type="InterPro" id="IPR053037">
    <property type="entry name" value="Pericyclase_pydY-like"/>
</dbReference>